<dbReference type="RefSeq" id="WP_159223366.1">
    <property type="nucleotide sequence ID" value="NZ_LR733469.1"/>
</dbReference>
<dbReference type="InterPro" id="IPR008473">
    <property type="entry name" value="Phage_holin_3_7"/>
</dbReference>
<dbReference type="AlphaFoldDB" id="A0AAX3J445"/>
<keyword evidence="1" id="KW-1133">Transmembrane helix</keyword>
<keyword evidence="1" id="KW-0812">Transmembrane</keyword>
<sequence length="103" mass="11286">MMTSYDLLQAINALLCGIIVVRLVTFRRESATHKPAGGWLAYAIIVICASVPIRIAYGYHVSTDYADLLIKILLCGAVLKTRGNVMQLFTIAHRGKHGKGVSR</sequence>
<reference evidence="2 3" key="1">
    <citation type="submission" date="2019-10" db="EMBL/GenBank/DDBJ databases">
        <authorList>
            <person name="Karimi E."/>
        </authorList>
    </citation>
    <scope>NUCLEOTIDE SEQUENCE [LARGE SCALE GENOMIC DNA]</scope>
    <source>
        <strain evidence="2">Pantoea sp. 111</strain>
    </source>
</reference>
<gene>
    <name evidence="2" type="ORF">PANT111_150160</name>
</gene>
<feature type="transmembrane region" description="Helical" evidence="1">
    <location>
        <begin position="36"/>
        <end position="57"/>
    </location>
</feature>
<accession>A0AAX3J445</accession>
<evidence type="ECO:0000256" key="1">
    <source>
        <dbReference type="SAM" id="Phobius"/>
    </source>
</evidence>
<evidence type="ECO:0008006" key="4">
    <source>
        <dbReference type="Google" id="ProtNLM"/>
    </source>
</evidence>
<evidence type="ECO:0000313" key="2">
    <source>
        <dbReference type="EMBL" id="VXB52521.1"/>
    </source>
</evidence>
<protein>
    <recommendedName>
        <fullName evidence="4">Holin</fullName>
    </recommendedName>
</protein>
<evidence type="ECO:0000313" key="3">
    <source>
        <dbReference type="Proteomes" id="UP000433737"/>
    </source>
</evidence>
<name>A0AAX3J445_9GAMM</name>
<feature type="transmembrane region" description="Helical" evidence="1">
    <location>
        <begin position="6"/>
        <end position="24"/>
    </location>
</feature>
<keyword evidence="1" id="KW-0472">Membrane</keyword>
<dbReference type="EMBL" id="CABWMH010000007">
    <property type="protein sequence ID" value="VXB52521.1"/>
    <property type="molecule type" value="Genomic_DNA"/>
</dbReference>
<dbReference type="Proteomes" id="UP000433737">
    <property type="component" value="Unassembled WGS sequence"/>
</dbReference>
<comment type="caution">
    <text evidence="2">The sequence shown here is derived from an EMBL/GenBank/DDBJ whole genome shotgun (WGS) entry which is preliminary data.</text>
</comment>
<proteinExistence type="predicted"/>
<organism evidence="2 3">
    <name type="scientific">Pantoea brenneri</name>
    <dbReference type="NCBI Taxonomy" id="472694"/>
    <lineage>
        <taxon>Bacteria</taxon>
        <taxon>Pseudomonadati</taxon>
        <taxon>Pseudomonadota</taxon>
        <taxon>Gammaproteobacteria</taxon>
        <taxon>Enterobacterales</taxon>
        <taxon>Erwiniaceae</taxon>
        <taxon>Pantoea</taxon>
    </lineage>
</organism>
<dbReference type="Pfam" id="PF05449">
    <property type="entry name" value="Phage_holin_3_7"/>
    <property type="match status" value="1"/>
</dbReference>